<name>A0A382J213_9ZZZZ</name>
<accession>A0A382J213</accession>
<dbReference type="EMBL" id="UINC01070597">
    <property type="protein sequence ID" value="SVC04871.1"/>
    <property type="molecule type" value="Genomic_DNA"/>
</dbReference>
<dbReference type="InterPro" id="IPR029475">
    <property type="entry name" value="DUF6807"/>
</dbReference>
<dbReference type="AlphaFoldDB" id="A0A382J213"/>
<sequence>SGTFSWVVNSAWRDPRGQNLLCETQAWAVGDTGDGLVLDVAWTLQASTDLTFGEYAYGGLFLRMPYRAERGGTARSSEGLEGKMAEGQRARWVAVSMLVDDRKTPAGIAILDHPGNDEHPVPWRVDGQLGISPSRCIAGAWSLPSGVSTTARYRVLTFDGDIDADRVEDSWKEFSVS</sequence>
<dbReference type="Pfam" id="PF14100">
    <property type="entry name" value="DUF6807"/>
    <property type="match status" value="1"/>
</dbReference>
<proteinExistence type="predicted"/>
<feature type="non-terminal residue" evidence="1">
    <location>
        <position position="1"/>
    </location>
</feature>
<organism evidence="1">
    <name type="scientific">marine metagenome</name>
    <dbReference type="NCBI Taxonomy" id="408172"/>
    <lineage>
        <taxon>unclassified sequences</taxon>
        <taxon>metagenomes</taxon>
        <taxon>ecological metagenomes</taxon>
    </lineage>
</organism>
<evidence type="ECO:0000313" key="1">
    <source>
        <dbReference type="EMBL" id="SVC04871.1"/>
    </source>
</evidence>
<reference evidence="1" key="1">
    <citation type="submission" date="2018-05" db="EMBL/GenBank/DDBJ databases">
        <authorList>
            <person name="Lanie J.A."/>
            <person name="Ng W.-L."/>
            <person name="Kazmierczak K.M."/>
            <person name="Andrzejewski T.M."/>
            <person name="Davidsen T.M."/>
            <person name="Wayne K.J."/>
            <person name="Tettelin H."/>
            <person name="Glass J.I."/>
            <person name="Rusch D."/>
            <person name="Podicherti R."/>
            <person name="Tsui H.-C.T."/>
            <person name="Winkler M.E."/>
        </authorList>
    </citation>
    <scope>NUCLEOTIDE SEQUENCE</scope>
</reference>
<protein>
    <submittedName>
        <fullName evidence="1">Uncharacterized protein</fullName>
    </submittedName>
</protein>
<gene>
    <name evidence="1" type="ORF">METZ01_LOCUS257725</name>
</gene>